<evidence type="ECO:0000313" key="1">
    <source>
        <dbReference type="Proteomes" id="UP000095286"/>
    </source>
</evidence>
<accession>A0AC35TLQ5</accession>
<sequence>MLGHIEDARNDLERIVKAYEKLREKAEILSAENKALKRYIRDLEKDNTLYKDVLLKNTVLKEQLALDLKDCQNKME</sequence>
<proteinExistence type="predicted"/>
<organism evidence="1 2">
    <name type="scientific">Rhabditophanes sp. KR3021</name>
    <dbReference type="NCBI Taxonomy" id="114890"/>
    <lineage>
        <taxon>Eukaryota</taxon>
        <taxon>Metazoa</taxon>
        <taxon>Ecdysozoa</taxon>
        <taxon>Nematoda</taxon>
        <taxon>Chromadorea</taxon>
        <taxon>Rhabditida</taxon>
        <taxon>Tylenchina</taxon>
        <taxon>Panagrolaimomorpha</taxon>
        <taxon>Strongyloidoidea</taxon>
        <taxon>Alloionematidae</taxon>
        <taxon>Rhabditophanes</taxon>
    </lineage>
</organism>
<reference evidence="2" key="1">
    <citation type="submission" date="2016-11" db="UniProtKB">
        <authorList>
            <consortium name="WormBaseParasite"/>
        </authorList>
    </citation>
    <scope>IDENTIFICATION</scope>
    <source>
        <strain evidence="2">KR3021</strain>
    </source>
</reference>
<dbReference type="Proteomes" id="UP000095286">
    <property type="component" value="Unplaced"/>
</dbReference>
<name>A0AC35TLQ5_9BILA</name>
<evidence type="ECO:0000313" key="2">
    <source>
        <dbReference type="WBParaSite" id="RSKR_0000188800.1"/>
    </source>
</evidence>
<dbReference type="WBParaSite" id="RSKR_0000188800.1">
    <property type="protein sequence ID" value="RSKR_0000188800.1"/>
    <property type="gene ID" value="RSKR_0000188800"/>
</dbReference>
<protein>
    <submittedName>
        <fullName evidence="2">IF rod domain-containing protein</fullName>
    </submittedName>
</protein>